<reference evidence="1 2" key="1">
    <citation type="journal article" date="2013" name="Int. J. Syst. Evol. Microbiol.">
        <title>Marinoscillum luteum sp. nov., isolated from marine sediment.</title>
        <authorList>
            <person name="Cha I.T."/>
            <person name="Park S.J."/>
            <person name="Kim S.J."/>
            <person name="Kim J.G."/>
            <person name="Jung M.Y."/>
            <person name="Shin K.S."/>
            <person name="Kwon K.K."/>
            <person name="Yang S.H."/>
            <person name="Seo Y.S."/>
            <person name="Rhee S.K."/>
        </authorList>
    </citation>
    <scope>NUCLEOTIDE SEQUENCE [LARGE SCALE GENOMIC DNA]</scope>
    <source>
        <strain evidence="1 2">KCTC 23939</strain>
    </source>
</reference>
<protein>
    <submittedName>
        <fullName evidence="1">GNAT family N-acetyltransferase</fullName>
        <ecNumber evidence="1">2.3.-.-</ecNumber>
    </submittedName>
</protein>
<dbReference type="RefSeq" id="WP_395416016.1">
    <property type="nucleotide sequence ID" value="NZ_JBIPKE010000011.1"/>
</dbReference>
<comment type="caution">
    <text evidence="1">The sequence shown here is derived from an EMBL/GenBank/DDBJ whole genome shotgun (WGS) entry which is preliminary data.</text>
</comment>
<keyword evidence="1" id="KW-0012">Acyltransferase</keyword>
<dbReference type="GO" id="GO:0016746">
    <property type="term" value="F:acyltransferase activity"/>
    <property type="evidence" value="ECO:0007669"/>
    <property type="project" value="UniProtKB-KW"/>
</dbReference>
<proteinExistence type="predicted"/>
<dbReference type="InterPro" id="IPR016181">
    <property type="entry name" value="Acyl_CoA_acyltransferase"/>
</dbReference>
<name>A0ABW7N6G1_9BACT</name>
<keyword evidence="2" id="KW-1185">Reference proteome</keyword>
<evidence type="ECO:0000313" key="1">
    <source>
        <dbReference type="EMBL" id="MFH6982264.1"/>
    </source>
</evidence>
<dbReference type="Proteomes" id="UP001610063">
    <property type="component" value="Unassembled WGS sequence"/>
</dbReference>
<dbReference type="Gene3D" id="3.40.630.30">
    <property type="match status" value="1"/>
</dbReference>
<dbReference type="EMBL" id="JBIPKE010000011">
    <property type="protein sequence ID" value="MFH6982264.1"/>
    <property type="molecule type" value="Genomic_DNA"/>
</dbReference>
<organism evidence="1 2">
    <name type="scientific">Marinoscillum luteum</name>
    <dbReference type="NCBI Taxonomy" id="861051"/>
    <lineage>
        <taxon>Bacteria</taxon>
        <taxon>Pseudomonadati</taxon>
        <taxon>Bacteroidota</taxon>
        <taxon>Cytophagia</taxon>
        <taxon>Cytophagales</taxon>
        <taxon>Reichenbachiellaceae</taxon>
        <taxon>Marinoscillum</taxon>
    </lineage>
</organism>
<sequence>MRILKISRGAPNDQLRALLNENIIGTPGESLVYQHRMVNPKLDHISNPVFLTVELGDKVVGACCLVGRTVSNSGQDSPAHYIRYLTFQSRFRAPSNALQRLEKKSILKDEIAEVLSGKTLEIPEGHLFYAYVDPDNLRSRRLITSFGFEEVGRFRTVFFSRLFPKRHPKITPVKENELEDVKRQLKTTYGDHCLFTAENMGFQDGYLGYYENGELVAGLQANQEAWRVYEIPGGKLLLNLVSRIPWINRLFSKNFRFLSIEGVFCPEGKEGLIEVLLEDALARSERSTAIICLDPESDLYRKFKQLDQGLIRRLTTEKEMAVMAKGADVGHLKQHPVYVSGFDNM</sequence>
<gene>
    <name evidence="1" type="ORF">ACHKAR_02385</name>
</gene>
<keyword evidence="1" id="KW-0808">Transferase</keyword>
<accession>A0ABW7N6G1</accession>
<dbReference type="EC" id="2.3.-.-" evidence="1"/>
<evidence type="ECO:0000313" key="2">
    <source>
        <dbReference type="Proteomes" id="UP001610063"/>
    </source>
</evidence>
<dbReference type="SUPFAM" id="SSF55729">
    <property type="entry name" value="Acyl-CoA N-acyltransferases (Nat)"/>
    <property type="match status" value="1"/>
</dbReference>